<dbReference type="EMBL" id="BLXT01006697">
    <property type="protein sequence ID" value="GFO32876.1"/>
    <property type="molecule type" value="Genomic_DNA"/>
</dbReference>
<protein>
    <submittedName>
        <fullName evidence="2">Uncharacterized protein</fullName>
    </submittedName>
</protein>
<reference evidence="2 3" key="1">
    <citation type="journal article" date="2021" name="Elife">
        <title>Chloroplast acquisition without the gene transfer in kleptoplastic sea slugs, Plakobranchus ocellatus.</title>
        <authorList>
            <person name="Maeda T."/>
            <person name="Takahashi S."/>
            <person name="Yoshida T."/>
            <person name="Shimamura S."/>
            <person name="Takaki Y."/>
            <person name="Nagai Y."/>
            <person name="Toyoda A."/>
            <person name="Suzuki Y."/>
            <person name="Arimoto A."/>
            <person name="Ishii H."/>
            <person name="Satoh N."/>
            <person name="Nishiyama T."/>
            <person name="Hasebe M."/>
            <person name="Maruyama T."/>
            <person name="Minagawa J."/>
            <person name="Obokata J."/>
            <person name="Shigenobu S."/>
        </authorList>
    </citation>
    <scope>NUCLEOTIDE SEQUENCE [LARGE SCALE GENOMIC DNA]</scope>
</reference>
<gene>
    <name evidence="2" type="ORF">PoB_005938100</name>
</gene>
<comment type="caution">
    <text evidence="2">The sequence shown here is derived from an EMBL/GenBank/DDBJ whole genome shotgun (WGS) entry which is preliminary data.</text>
</comment>
<evidence type="ECO:0000313" key="3">
    <source>
        <dbReference type="Proteomes" id="UP000735302"/>
    </source>
</evidence>
<evidence type="ECO:0000256" key="1">
    <source>
        <dbReference type="SAM" id="MobiDB-lite"/>
    </source>
</evidence>
<name>A0AAV4CC37_9GAST</name>
<evidence type="ECO:0000313" key="2">
    <source>
        <dbReference type="EMBL" id="GFO32876.1"/>
    </source>
</evidence>
<accession>A0AAV4CC37</accession>
<dbReference type="Proteomes" id="UP000735302">
    <property type="component" value="Unassembled WGS sequence"/>
</dbReference>
<sequence length="186" mass="20788">MLMKTSSVFLEIHPGSNNELYPDLYPCQTLRREDFGSASTSWASAAAGCFTSCPTRFSLPNPNYASISNDINANNNHNSDNNDGNSNSIDNSTFSYKSHHLSDWREEDQTSSSSNMFRDIDVRPGCKTQRIAPTLRQVADLVCARTKEREYCKTCIAGHMNCCFQCGPTLTATSVRLVGYYKSRRL</sequence>
<dbReference type="AlphaFoldDB" id="A0AAV4CC37"/>
<proteinExistence type="predicted"/>
<feature type="region of interest" description="Disordered" evidence="1">
    <location>
        <begin position="70"/>
        <end position="89"/>
    </location>
</feature>
<organism evidence="2 3">
    <name type="scientific">Plakobranchus ocellatus</name>
    <dbReference type="NCBI Taxonomy" id="259542"/>
    <lineage>
        <taxon>Eukaryota</taxon>
        <taxon>Metazoa</taxon>
        <taxon>Spiralia</taxon>
        <taxon>Lophotrochozoa</taxon>
        <taxon>Mollusca</taxon>
        <taxon>Gastropoda</taxon>
        <taxon>Heterobranchia</taxon>
        <taxon>Euthyneura</taxon>
        <taxon>Panpulmonata</taxon>
        <taxon>Sacoglossa</taxon>
        <taxon>Placobranchoidea</taxon>
        <taxon>Plakobranchidae</taxon>
        <taxon>Plakobranchus</taxon>
    </lineage>
</organism>
<keyword evidence="3" id="KW-1185">Reference proteome</keyword>